<evidence type="ECO:0000313" key="1">
    <source>
        <dbReference type="EMBL" id="VDD36658.1"/>
    </source>
</evidence>
<dbReference type="AlphaFoldDB" id="A0A3P6EAH7"/>
<dbReference type="EMBL" id="LR031876">
    <property type="protein sequence ID" value="VDD36658.1"/>
    <property type="molecule type" value="Genomic_DNA"/>
</dbReference>
<reference evidence="1" key="1">
    <citation type="submission" date="2018-11" db="EMBL/GenBank/DDBJ databases">
        <authorList>
            <consortium name="Genoscope - CEA"/>
            <person name="William W."/>
        </authorList>
    </citation>
    <scope>NUCLEOTIDE SEQUENCE</scope>
</reference>
<organism evidence="1">
    <name type="scientific">Brassica oleracea</name>
    <name type="common">Wild cabbage</name>
    <dbReference type="NCBI Taxonomy" id="3712"/>
    <lineage>
        <taxon>Eukaryota</taxon>
        <taxon>Viridiplantae</taxon>
        <taxon>Streptophyta</taxon>
        <taxon>Embryophyta</taxon>
        <taxon>Tracheophyta</taxon>
        <taxon>Spermatophyta</taxon>
        <taxon>Magnoliopsida</taxon>
        <taxon>eudicotyledons</taxon>
        <taxon>Gunneridae</taxon>
        <taxon>Pentapetalae</taxon>
        <taxon>rosids</taxon>
        <taxon>malvids</taxon>
        <taxon>Brassicales</taxon>
        <taxon>Brassicaceae</taxon>
        <taxon>Brassiceae</taxon>
        <taxon>Brassica</taxon>
    </lineage>
</organism>
<name>A0A3P6EAH7_BRAOL</name>
<sequence length="201" mass="22238">MEASKLDGKRGGFRRFIAMNTAGLITGYVDGGNGDLQGYKTETTKDTGVAADSHLACTHTQAVCDYCLSNNQEETTNIALVTKGDDTHEPFDLDLSPPPPPPHNFHRLSNHRSKPDVDDIKKLPQPNSPIHPGVHLPYYVTPHGCATPSLVLTRVPCALSFKESTVITGSSRLFPLLRRRLIQEENQKRKKEKPSLNTYSY</sequence>
<proteinExistence type="predicted"/>
<gene>
    <name evidence="1" type="ORF">BOLC7T42218H</name>
</gene>
<protein>
    <submittedName>
        <fullName evidence="1">Uncharacterized protein</fullName>
    </submittedName>
</protein>
<accession>A0A3P6EAH7</accession>